<evidence type="ECO:0000256" key="4">
    <source>
        <dbReference type="ARBA" id="ARBA00022676"/>
    </source>
</evidence>
<dbReference type="Pfam" id="PF13432">
    <property type="entry name" value="TPR_16"/>
    <property type="match status" value="2"/>
</dbReference>
<dbReference type="SUPFAM" id="SSF53756">
    <property type="entry name" value="UDP-Glycosyltransferase/glycogen phosphorylase"/>
    <property type="match status" value="1"/>
</dbReference>
<dbReference type="InterPro" id="IPR019734">
    <property type="entry name" value="TPR_rpt"/>
</dbReference>
<comment type="caution">
    <text evidence="10">The sequence shown here is derived from an EMBL/GenBank/DDBJ whole genome shotgun (WGS) entry which is preliminary data.</text>
</comment>
<evidence type="ECO:0000313" key="10">
    <source>
        <dbReference type="EMBL" id="RFC64851.1"/>
    </source>
</evidence>
<evidence type="ECO:0000256" key="1">
    <source>
        <dbReference type="ARBA" id="ARBA00004922"/>
    </source>
</evidence>
<comment type="similarity">
    <text evidence="2">Belongs to the glycosyltransferase 41 family. O-GlcNAc transferase subfamily.</text>
</comment>
<dbReference type="InterPro" id="IPR029489">
    <property type="entry name" value="OGT/SEC/SPY_C"/>
</dbReference>
<proteinExistence type="inferred from homology"/>
<dbReference type="Pfam" id="PF13844">
    <property type="entry name" value="Glyco_transf_41"/>
    <property type="match status" value="2"/>
</dbReference>
<gene>
    <name evidence="10" type="ORF">DY251_17970</name>
</gene>
<dbReference type="Proteomes" id="UP000262379">
    <property type="component" value="Unassembled WGS sequence"/>
</dbReference>
<dbReference type="SUPFAM" id="SSF48452">
    <property type="entry name" value="TPR-like"/>
    <property type="match status" value="2"/>
</dbReference>
<keyword evidence="6" id="KW-0677">Repeat</keyword>
<dbReference type="GO" id="GO:0006493">
    <property type="term" value="P:protein O-linked glycosylation"/>
    <property type="evidence" value="ECO:0007669"/>
    <property type="project" value="InterPro"/>
</dbReference>
<dbReference type="RefSeq" id="WP_116625294.1">
    <property type="nucleotide sequence ID" value="NZ_QURN01000016.1"/>
</dbReference>
<accession>A0A371X6K9</accession>
<name>A0A371X6K9_9HYPH</name>
<dbReference type="InterPro" id="IPR037919">
    <property type="entry name" value="OGT"/>
</dbReference>
<evidence type="ECO:0000256" key="5">
    <source>
        <dbReference type="ARBA" id="ARBA00022679"/>
    </source>
</evidence>
<dbReference type="PANTHER" id="PTHR44366">
    <property type="entry name" value="UDP-N-ACETYLGLUCOSAMINE--PEPTIDE N-ACETYLGLUCOSAMINYLTRANSFERASE 110 KDA SUBUNIT"/>
    <property type="match status" value="1"/>
</dbReference>
<comment type="pathway">
    <text evidence="1">Protein modification; protein glycosylation.</text>
</comment>
<dbReference type="Gene3D" id="3.40.50.11380">
    <property type="match status" value="1"/>
</dbReference>
<evidence type="ECO:0000313" key="11">
    <source>
        <dbReference type="Proteomes" id="UP000262379"/>
    </source>
</evidence>
<feature type="repeat" description="TPR" evidence="8">
    <location>
        <begin position="111"/>
        <end position="144"/>
    </location>
</feature>
<dbReference type="Gene3D" id="3.40.50.2000">
    <property type="entry name" value="Glycogen Phosphorylase B"/>
    <property type="match status" value="1"/>
</dbReference>
<evidence type="ECO:0000256" key="6">
    <source>
        <dbReference type="ARBA" id="ARBA00022737"/>
    </source>
</evidence>
<organism evidence="10 11">
    <name type="scientific">Mesorhizobium denitrificans</name>
    <dbReference type="NCBI Taxonomy" id="2294114"/>
    <lineage>
        <taxon>Bacteria</taxon>
        <taxon>Pseudomonadati</taxon>
        <taxon>Pseudomonadota</taxon>
        <taxon>Alphaproteobacteria</taxon>
        <taxon>Hyphomicrobiales</taxon>
        <taxon>Phyllobacteriaceae</taxon>
        <taxon>Mesorhizobium</taxon>
    </lineage>
</organism>
<keyword evidence="7 8" id="KW-0802">TPR repeat</keyword>
<dbReference type="Gene3D" id="1.25.40.10">
    <property type="entry name" value="Tetratricopeptide repeat domain"/>
    <property type="match status" value="2"/>
</dbReference>
<protein>
    <recommendedName>
        <fullName evidence="3">protein O-GlcNAc transferase</fullName>
        <ecNumber evidence="3">2.4.1.255</ecNumber>
    </recommendedName>
</protein>
<feature type="domain" description="O-GlcNAc transferase C-terminal" evidence="9">
    <location>
        <begin position="452"/>
        <end position="637"/>
    </location>
</feature>
<dbReference type="AlphaFoldDB" id="A0A371X6K9"/>
<dbReference type="SMART" id="SM00028">
    <property type="entry name" value="TPR"/>
    <property type="match status" value="4"/>
</dbReference>
<evidence type="ECO:0000256" key="3">
    <source>
        <dbReference type="ARBA" id="ARBA00011970"/>
    </source>
</evidence>
<keyword evidence="5" id="KW-0808">Transferase</keyword>
<sequence>MDLVNGSSNPDYLFERALKAFGRDEVEDALATLIGIVSERPDFAPAQNLIGICHLRLNQFILAERALLKAISLSENAAFYANLGLIYLCSGNLERAAEAYKTSLHLDFSSPEICSNLAMILSTFNQHQEALQYFRQAARLQPNVAQMQFNLGVCLFRLHQLPEAEAVLRATLALDPAHAEARRKLADLLAQCGRFEECFEQYRAIGAWGWLQFAKRISVSWLDLAEVDAAFISELKVGAAIPVSPWCLLNMPDLTPQLERTAAHNYAVSNISALKEPTIAMATRAPSTAEPLRIGYLSSDFHNHATAYLLTGVLEAHDLEAHEIVLISYGEQHDDECSQRLRATGFPFVDISGMSDRKAAELIASHKIDILVEMKGHTGSARLGITALRPAPIIVSWLGHPGTLGHERLADYIIGDAIVTPPEDAEFFSERIALMPNCYQPNDSARALPEASTRTDAGLPESGLVFCSFNQHPKFNPATFDVWARLLTECSDSVLWLRHYEDSNANVLRELEARGVQPERVIFALPLSQTEHIARLRLADIALDTFPCTSHTTASDALWAGVPLITQKGKTFTSRVAASILTTHGLPELVTNTYDEYFALAMELASDKKRRADIKKRIESARTTSPLFDTAGFARDLEKLFRRIVEDHTSPTREQSFVAIQA</sequence>
<dbReference type="EC" id="2.4.1.255" evidence="3"/>
<keyword evidence="4" id="KW-0328">Glycosyltransferase</keyword>
<evidence type="ECO:0000256" key="7">
    <source>
        <dbReference type="ARBA" id="ARBA00022803"/>
    </source>
</evidence>
<evidence type="ECO:0000256" key="8">
    <source>
        <dbReference type="PROSITE-ProRule" id="PRU00339"/>
    </source>
</evidence>
<evidence type="ECO:0000256" key="2">
    <source>
        <dbReference type="ARBA" id="ARBA00005386"/>
    </source>
</evidence>
<dbReference type="EMBL" id="QURN01000016">
    <property type="protein sequence ID" value="RFC64851.1"/>
    <property type="molecule type" value="Genomic_DNA"/>
</dbReference>
<reference evidence="11" key="1">
    <citation type="submission" date="2018-08" db="EMBL/GenBank/DDBJ databases">
        <authorList>
            <person name="Im W.T."/>
        </authorList>
    </citation>
    <scope>NUCLEOTIDE SEQUENCE [LARGE SCALE GENOMIC DNA]</scope>
    <source>
        <strain evidence="11">LA-28</strain>
    </source>
</reference>
<feature type="repeat" description="TPR" evidence="8">
    <location>
        <begin position="77"/>
        <end position="110"/>
    </location>
</feature>
<keyword evidence="11" id="KW-1185">Reference proteome</keyword>
<dbReference type="PANTHER" id="PTHR44366:SF1">
    <property type="entry name" value="UDP-N-ACETYLGLUCOSAMINE--PEPTIDE N-ACETYLGLUCOSAMINYLTRANSFERASE 110 KDA SUBUNIT"/>
    <property type="match status" value="1"/>
</dbReference>
<feature type="repeat" description="TPR" evidence="8">
    <location>
        <begin position="145"/>
        <end position="178"/>
    </location>
</feature>
<feature type="domain" description="O-GlcNAc transferase C-terminal" evidence="9">
    <location>
        <begin position="265"/>
        <end position="449"/>
    </location>
</feature>
<dbReference type="GO" id="GO:0097363">
    <property type="term" value="F:protein O-acetylglucosaminyltransferase activity"/>
    <property type="evidence" value="ECO:0007669"/>
    <property type="project" value="UniProtKB-EC"/>
</dbReference>
<evidence type="ECO:0000259" key="9">
    <source>
        <dbReference type="Pfam" id="PF13844"/>
    </source>
</evidence>
<dbReference type="PROSITE" id="PS50005">
    <property type="entry name" value="TPR"/>
    <property type="match status" value="3"/>
</dbReference>
<dbReference type="InterPro" id="IPR011990">
    <property type="entry name" value="TPR-like_helical_dom_sf"/>
</dbReference>